<feature type="domain" description="NERD" evidence="1">
    <location>
        <begin position="13"/>
        <end position="123"/>
    </location>
</feature>
<dbReference type="InterPro" id="IPR011528">
    <property type="entry name" value="NERD"/>
</dbReference>
<gene>
    <name evidence="3" type="ORF">SCMU_02580</name>
</gene>
<evidence type="ECO:0000313" key="4">
    <source>
        <dbReference type="Proteomes" id="UP001319861"/>
    </source>
</evidence>
<keyword evidence="4" id="KW-1185">Reference proteome</keyword>
<dbReference type="SUPFAM" id="SSF52540">
    <property type="entry name" value="P-loop containing nucleoside triphosphate hydrolases"/>
    <property type="match status" value="1"/>
</dbReference>
<dbReference type="Pfam" id="PF13538">
    <property type="entry name" value="UvrD_C_2"/>
    <property type="match status" value="1"/>
</dbReference>
<dbReference type="InterPro" id="IPR000212">
    <property type="entry name" value="DNA_helicase_UvrD/REP"/>
</dbReference>
<sequence>MATSYPEAPEFGGNTGEELIWNRLMAQLPEQATVFHSLQIAHLGQREIDFLVLWPGVGVAVLEVKGGTVRRTHGRWFSRGHRGEDHPIEDPVRQVRAAKHKLREYLAGTDAHAARFAELVVFPFTRVGHDFNAPGTPLSILAGRDDLDHLAEKIKAAIHAEGIGTTPQVASESPFEDLITAILANTEDLGPVRAGAVELEDHADHLTENQRVLLDVLAEQPRLHIQGPAGSGKTYLALEQARRLTEGGGRVAVLCFNQGLAGHLNEVAGRWKRPAEYVGAFHDLAEFLGVPSAPHLLPAAHDVDPQLFWDVRLPQALTRAARSLPREQRFDAIVVDEGQDFRPLWWEAVIALLTDRGGNGLFVFSDSNQSVYHRRPVRPLGMVPLSLRENLRNTKQIANLAGAFTGHSQRVPGLGGEPVELIDVPASEAVAAADDAVDHLIADGWDPGQIALLTTKYKHPEQENQIRHHGKAGYWAGYFGDRDVFYSSVQGFKGLERSAVVLAVNGWHAGLGRELLYTGMSRARTKLVVVGPRAEIEACGGPAVAKRLAEAVAGRVDAP</sequence>
<dbReference type="RefSeq" id="WP_229231162.1">
    <property type="nucleotide sequence ID" value="NZ_AP024525.1"/>
</dbReference>
<proteinExistence type="predicted"/>
<organism evidence="3 4">
    <name type="scientific">Sinomonas cyclohexanicum</name>
    <name type="common">Corynebacterium cyclohexanicum</name>
    <dbReference type="NCBI Taxonomy" id="322009"/>
    <lineage>
        <taxon>Bacteria</taxon>
        <taxon>Bacillati</taxon>
        <taxon>Actinomycetota</taxon>
        <taxon>Actinomycetes</taxon>
        <taxon>Micrococcales</taxon>
        <taxon>Micrococcaceae</taxon>
        <taxon>Sinomonas</taxon>
    </lineage>
</organism>
<dbReference type="InterPro" id="IPR027785">
    <property type="entry name" value="UvrD-like_helicase_C"/>
</dbReference>
<dbReference type="InterPro" id="IPR027417">
    <property type="entry name" value="P-loop_NTPase"/>
</dbReference>
<reference evidence="3 4" key="1">
    <citation type="journal article" date="2021" name="J. Biosci. Bioeng.">
        <title>Identification and characterization of a chc gene cluster responsible for the aromatization pathway of cyclohexanecarboxylate degradation in Sinomonas cyclohexanicum ATCC 51369.</title>
        <authorList>
            <person name="Yamamoto T."/>
            <person name="Hasegawa Y."/>
            <person name="Lau P.C.K."/>
            <person name="Iwaki H."/>
        </authorList>
    </citation>
    <scope>NUCLEOTIDE SEQUENCE [LARGE SCALE GENOMIC DNA]</scope>
    <source>
        <strain evidence="3 4">ATCC 51369</strain>
    </source>
</reference>
<evidence type="ECO:0000313" key="3">
    <source>
        <dbReference type="EMBL" id="BCT74416.1"/>
    </source>
</evidence>
<dbReference type="PANTHER" id="PTHR11070:SF2">
    <property type="entry name" value="ATP-DEPENDENT DNA HELICASE SRS2"/>
    <property type="match status" value="1"/>
</dbReference>
<evidence type="ECO:0000259" key="1">
    <source>
        <dbReference type="Pfam" id="PF08378"/>
    </source>
</evidence>
<dbReference type="Pfam" id="PF13245">
    <property type="entry name" value="AAA_19"/>
    <property type="match status" value="1"/>
</dbReference>
<dbReference type="Proteomes" id="UP001319861">
    <property type="component" value="Chromosome"/>
</dbReference>
<name>A0ABM7PQT4_SINCY</name>
<accession>A0ABM7PQT4</accession>
<dbReference type="CDD" id="cd18809">
    <property type="entry name" value="SF1_C_RecD"/>
    <property type="match status" value="1"/>
</dbReference>
<dbReference type="Pfam" id="PF08378">
    <property type="entry name" value="NERD"/>
    <property type="match status" value="1"/>
</dbReference>
<dbReference type="EMBL" id="AP024525">
    <property type="protein sequence ID" value="BCT74416.1"/>
    <property type="molecule type" value="Genomic_DNA"/>
</dbReference>
<feature type="domain" description="UvrD-like helicase C-terminal" evidence="2">
    <location>
        <begin position="484"/>
        <end position="530"/>
    </location>
</feature>
<protein>
    <submittedName>
        <fullName evidence="3">Nuclease</fullName>
    </submittedName>
</protein>
<evidence type="ECO:0000259" key="2">
    <source>
        <dbReference type="Pfam" id="PF13538"/>
    </source>
</evidence>
<dbReference type="Gene3D" id="3.40.50.300">
    <property type="entry name" value="P-loop containing nucleotide triphosphate hydrolases"/>
    <property type="match status" value="2"/>
</dbReference>
<dbReference type="PANTHER" id="PTHR11070">
    <property type="entry name" value="UVRD / RECB / PCRA DNA HELICASE FAMILY MEMBER"/>
    <property type="match status" value="1"/>
</dbReference>